<sequence length="63" mass="6936">MNDFVGTINNSLKFSVDDETGKTIVKVMDVDTKEVIKQIPSEEMIAIAKAVDQLKGLLVQQKA</sequence>
<name>A0A133XHN8_9RHOO</name>
<comment type="caution">
    <text evidence="1">The sequence shown here is derived from an EMBL/GenBank/DDBJ whole genome shotgun (WGS) entry which is preliminary data.</text>
</comment>
<dbReference type="InterPro" id="IPR035924">
    <property type="entry name" value="FlaG-like_sf"/>
</dbReference>
<evidence type="ECO:0008006" key="3">
    <source>
        <dbReference type="Google" id="ProtNLM"/>
    </source>
</evidence>
<dbReference type="InterPro" id="IPR005186">
    <property type="entry name" value="FlaG"/>
</dbReference>
<dbReference type="AlphaFoldDB" id="A0A133XHN8"/>
<keyword evidence="2" id="KW-1185">Reference proteome</keyword>
<organism evidence="1 2">
    <name type="scientific">Dechloromonas denitrificans</name>
    <dbReference type="NCBI Taxonomy" id="281362"/>
    <lineage>
        <taxon>Bacteria</taxon>
        <taxon>Pseudomonadati</taxon>
        <taxon>Pseudomonadota</taxon>
        <taxon>Betaproteobacteria</taxon>
        <taxon>Rhodocyclales</taxon>
        <taxon>Azonexaceae</taxon>
        <taxon>Dechloromonas</taxon>
    </lineage>
</organism>
<evidence type="ECO:0000313" key="2">
    <source>
        <dbReference type="Proteomes" id="UP000070186"/>
    </source>
</evidence>
<dbReference type="PANTHER" id="PTHR37166:SF1">
    <property type="entry name" value="PROTEIN FLAG"/>
    <property type="match status" value="1"/>
</dbReference>
<dbReference type="Gene3D" id="3.30.160.170">
    <property type="entry name" value="FlaG-like"/>
    <property type="match status" value="1"/>
</dbReference>
<reference evidence="1 2" key="1">
    <citation type="submission" date="2015-12" db="EMBL/GenBank/DDBJ databases">
        <title>Nitrous oxide reduction kinetics distinguish bacteria harboring typical versus atypical NosZ.</title>
        <authorList>
            <person name="Yoon S."/>
            <person name="Nissen S."/>
            <person name="Park D."/>
            <person name="Sanford R.A."/>
            <person name="Loeffler F.E."/>
        </authorList>
    </citation>
    <scope>NUCLEOTIDE SEQUENCE [LARGE SCALE GENOMIC DNA]</scope>
    <source>
        <strain evidence="1 2">ATCC BAA-841</strain>
    </source>
</reference>
<proteinExistence type="predicted"/>
<dbReference type="PANTHER" id="PTHR37166">
    <property type="entry name" value="PROTEIN FLAG"/>
    <property type="match status" value="1"/>
</dbReference>
<dbReference type="Proteomes" id="UP000070186">
    <property type="component" value="Unassembled WGS sequence"/>
</dbReference>
<evidence type="ECO:0000313" key="1">
    <source>
        <dbReference type="EMBL" id="KXB30459.1"/>
    </source>
</evidence>
<dbReference type="EMBL" id="LODL01000021">
    <property type="protein sequence ID" value="KXB30459.1"/>
    <property type="molecule type" value="Genomic_DNA"/>
</dbReference>
<accession>A0A133XHN8</accession>
<dbReference type="SUPFAM" id="SSF160214">
    <property type="entry name" value="FlaG-like"/>
    <property type="match status" value="1"/>
</dbReference>
<dbReference type="STRING" id="281362.AT959_14095"/>
<gene>
    <name evidence="1" type="ORF">AT959_14095</name>
</gene>
<dbReference type="Pfam" id="PF03646">
    <property type="entry name" value="FlaG"/>
    <property type="match status" value="1"/>
</dbReference>
<protein>
    <recommendedName>
        <fullName evidence="3">Flagellar protein FlaG</fullName>
    </recommendedName>
</protein>